<accession>F8FKE2</accession>
<reference evidence="1 2" key="2">
    <citation type="journal article" date="2013" name="Genome Announc.">
        <title>Genome Sequence of Growth-Improving Paenibacillus mucilaginosus Strain KNP414.</title>
        <authorList>
            <person name="Lu J.J."/>
            <person name="Wang J.F."/>
            <person name="Hu X.F."/>
        </authorList>
    </citation>
    <scope>NUCLEOTIDE SEQUENCE [LARGE SCALE GENOMIC DNA]</scope>
    <source>
        <strain evidence="1 2">KNP414</strain>
    </source>
</reference>
<dbReference type="EMBL" id="CP002869">
    <property type="protein sequence ID" value="AEI45535.1"/>
    <property type="molecule type" value="Genomic_DNA"/>
</dbReference>
<organism evidence="1 2">
    <name type="scientific">Paenibacillus mucilaginosus (strain KNP414)</name>
    <dbReference type="NCBI Taxonomy" id="1036673"/>
    <lineage>
        <taxon>Bacteria</taxon>
        <taxon>Bacillati</taxon>
        <taxon>Bacillota</taxon>
        <taxon>Bacilli</taxon>
        <taxon>Bacillales</taxon>
        <taxon>Paenibacillaceae</taxon>
        <taxon>Paenibacillus</taxon>
    </lineage>
</organism>
<sequence>MDSRQWRASARISESRSWFRRMSNLSRFRQITLLSADAGNKQPAF</sequence>
<proteinExistence type="predicted"/>
<dbReference type="KEGG" id="pms:KNP414_07023"/>
<dbReference type="AlphaFoldDB" id="F8FKE2"/>
<evidence type="ECO:0000313" key="1">
    <source>
        <dbReference type="EMBL" id="AEI45535.1"/>
    </source>
</evidence>
<dbReference type="HOGENOM" id="CLU_3202889_0_0_9"/>
<reference evidence="2" key="1">
    <citation type="submission" date="2011-06" db="EMBL/GenBank/DDBJ databases">
        <title>Complete genome sequence of Paenibacillus mucilaginosus KNP414.</title>
        <authorList>
            <person name="Wang J."/>
            <person name="Hu S."/>
            <person name="Hu X."/>
            <person name="Zhang B."/>
            <person name="Dong D."/>
            <person name="Zhang S."/>
            <person name="Zhao K."/>
            <person name="Wu D."/>
        </authorList>
    </citation>
    <scope>NUCLEOTIDE SEQUENCE [LARGE SCALE GENOMIC DNA]</scope>
    <source>
        <strain evidence="2">KNP414</strain>
    </source>
</reference>
<protein>
    <submittedName>
        <fullName evidence="1">Uncharacterized protein</fullName>
    </submittedName>
</protein>
<gene>
    <name evidence="1" type="ordered locus">KNP414_07023</name>
</gene>
<dbReference type="Proteomes" id="UP000006620">
    <property type="component" value="Chromosome"/>
</dbReference>
<evidence type="ECO:0000313" key="2">
    <source>
        <dbReference type="Proteomes" id="UP000006620"/>
    </source>
</evidence>
<name>F8FKE2_PAEMK</name>